<reference evidence="3" key="1">
    <citation type="submission" date="2013-03" db="EMBL/GenBank/DDBJ databases">
        <title>The Genome Sequence of Anopheles christyi ACHKN1017.</title>
        <authorList>
            <consortium name="The Broad Institute Genomics Platform"/>
            <person name="Neafsey D.E."/>
            <person name="Besansky N."/>
            <person name="Walker B."/>
            <person name="Young S.K."/>
            <person name="Zeng Q."/>
            <person name="Gargeya S."/>
            <person name="Fitzgerald M."/>
            <person name="Haas B."/>
            <person name="Abouelleil A."/>
            <person name="Allen A.W."/>
            <person name="Alvarado L."/>
            <person name="Arachchi H.M."/>
            <person name="Berlin A.M."/>
            <person name="Chapman S.B."/>
            <person name="Gainer-Dewar J."/>
            <person name="Goldberg J."/>
            <person name="Griggs A."/>
            <person name="Gujja S."/>
            <person name="Hansen M."/>
            <person name="Howarth C."/>
            <person name="Imamovic A."/>
            <person name="Ireland A."/>
            <person name="Larimer J."/>
            <person name="McCowan C."/>
            <person name="Murphy C."/>
            <person name="Pearson M."/>
            <person name="Poon T.W."/>
            <person name="Priest M."/>
            <person name="Roberts A."/>
            <person name="Saif S."/>
            <person name="Shea T."/>
            <person name="Sisk P."/>
            <person name="Sykes S."/>
            <person name="Wortman J."/>
            <person name="Nusbaum C."/>
            <person name="Birren B."/>
        </authorList>
    </citation>
    <scope>NUCLEOTIDE SEQUENCE [LARGE SCALE GENOMIC DNA]</scope>
    <source>
        <strain evidence="3">ACHKN1017</strain>
    </source>
</reference>
<dbReference type="AlphaFoldDB" id="A0A182K5L6"/>
<sequence>MKKIFLKMHLDGKLNKQIGITQPPDQIFHQKNDGVQSKDLKQRKTAMVASNNGKVAEPSSSSSSP</sequence>
<dbReference type="Proteomes" id="UP000075881">
    <property type="component" value="Unassembled WGS sequence"/>
</dbReference>
<proteinExistence type="predicted"/>
<feature type="region of interest" description="Disordered" evidence="1">
    <location>
        <begin position="35"/>
        <end position="65"/>
    </location>
</feature>
<evidence type="ECO:0000313" key="2">
    <source>
        <dbReference type="EnsemblMetazoa" id="ACHR006051-PA"/>
    </source>
</evidence>
<keyword evidence="3" id="KW-1185">Reference proteome</keyword>
<evidence type="ECO:0000313" key="3">
    <source>
        <dbReference type="Proteomes" id="UP000075881"/>
    </source>
</evidence>
<dbReference type="VEuPathDB" id="VectorBase:ACHR006051"/>
<dbReference type="EnsemblMetazoa" id="ACHR006051-RA">
    <property type="protein sequence ID" value="ACHR006051-PA"/>
    <property type="gene ID" value="ACHR006051"/>
</dbReference>
<organism evidence="2 3">
    <name type="scientific">Anopheles christyi</name>
    <dbReference type="NCBI Taxonomy" id="43041"/>
    <lineage>
        <taxon>Eukaryota</taxon>
        <taxon>Metazoa</taxon>
        <taxon>Ecdysozoa</taxon>
        <taxon>Arthropoda</taxon>
        <taxon>Hexapoda</taxon>
        <taxon>Insecta</taxon>
        <taxon>Pterygota</taxon>
        <taxon>Neoptera</taxon>
        <taxon>Endopterygota</taxon>
        <taxon>Diptera</taxon>
        <taxon>Nematocera</taxon>
        <taxon>Culicoidea</taxon>
        <taxon>Culicidae</taxon>
        <taxon>Anophelinae</taxon>
        <taxon>Anopheles</taxon>
    </lineage>
</organism>
<name>A0A182K5L6_9DIPT</name>
<evidence type="ECO:0000256" key="1">
    <source>
        <dbReference type="SAM" id="MobiDB-lite"/>
    </source>
</evidence>
<accession>A0A182K5L6</accession>
<reference evidence="2" key="2">
    <citation type="submission" date="2020-05" db="UniProtKB">
        <authorList>
            <consortium name="EnsemblMetazoa"/>
        </authorList>
    </citation>
    <scope>IDENTIFICATION</scope>
    <source>
        <strain evidence="2">ACHKN1017</strain>
    </source>
</reference>
<protein>
    <submittedName>
        <fullName evidence="2">Uncharacterized protein</fullName>
    </submittedName>
</protein>